<dbReference type="RefSeq" id="WP_145053971.1">
    <property type="nucleotide sequence ID" value="NZ_CP036433.1"/>
</dbReference>
<organism evidence="2 3">
    <name type="scientific">Lignipirellula cremea</name>
    <dbReference type="NCBI Taxonomy" id="2528010"/>
    <lineage>
        <taxon>Bacteria</taxon>
        <taxon>Pseudomonadati</taxon>
        <taxon>Planctomycetota</taxon>
        <taxon>Planctomycetia</taxon>
        <taxon>Pirellulales</taxon>
        <taxon>Pirellulaceae</taxon>
        <taxon>Lignipirellula</taxon>
    </lineage>
</organism>
<sequence precursor="true">MKFMWAIAFTAVMAMVSAASVQAAEWGLKQGSVDLKSAGQLAFGPDGVLFIGDSKAAVIHAIATGGEAPNALVNYNLQDLEAQLVKTCGAAAQVSDMAANPQTQELFLSVTAGDKPQIVRVSRSGELSLVDLSNVKCSMVELPNAPEDKVFTSRGRSRNNRDSAITDLAYHEGKVMVSGLSNATASSTIREVVFPFAKADGGVSVEIYHGAHGRYEDSAPVQTFVPFNINGEANLLAGYTCTPLVKFPVSELTPGEDKVRGVTVAELGNHNRPLDMIVYEKDGKSWLLMANSARGVIKVSTENIERSEGISEKVKGEVAGQKYDTLAFLGDVTQLDRLGAHQAVVMTENDGTLAIKTFELP</sequence>
<dbReference type="KEGG" id="lcre:Pla8534_30180"/>
<evidence type="ECO:0000313" key="3">
    <source>
        <dbReference type="Proteomes" id="UP000317648"/>
    </source>
</evidence>
<evidence type="ECO:0008006" key="4">
    <source>
        <dbReference type="Google" id="ProtNLM"/>
    </source>
</evidence>
<feature type="chain" id="PRO_5022157706" description="Lactonase, 7-bladed beta-propeller" evidence="1">
    <location>
        <begin position="24"/>
        <end position="361"/>
    </location>
</feature>
<reference evidence="2 3" key="1">
    <citation type="submission" date="2019-02" db="EMBL/GenBank/DDBJ databases">
        <title>Deep-cultivation of Planctomycetes and their phenomic and genomic characterization uncovers novel biology.</title>
        <authorList>
            <person name="Wiegand S."/>
            <person name="Jogler M."/>
            <person name="Boedeker C."/>
            <person name="Pinto D."/>
            <person name="Vollmers J."/>
            <person name="Rivas-Marin E."/>
            <person name="Kohn T."/>
            <person name="Peeters S.H."/>
            <person name="Heuer A."/>
            <person name="Rast P."/>
            <person name="Oberbeckmann S."/>
            <person name="Bunk B."/>
            <person name="Jeske O."/>
            <person name="Meyerdierks A."/>
            <person name="Storesund J.E."/>
            <person name="Kallscheuer N."/>
            <person name="Luecker S."/>
            <person name="Lage O.M."/>
            <person name="Pohl T."/>
            <person name="Merkel B.J."/>
            <person name="Hornburger P."/>
            <person name="Mueller R.-W."/>
            <person name="Bruemmer F."/>
            <person name="Labrenz M."/>
            <person name="Spormann A.M."/>
            <person name="Op den Camp H."/>
            <person name="Overmann J."/>
            <person name="Amann R."/>
            <person name="Jetten M.S.M."/>
            <person name="Mascher T."/>
            <person name="Medema M.H."/>
            <person name="Devos D.P."/>
            <person name="Kaster A.-K."/>
            <person name="Ovreas L."/>
            <person name="Rohde M."/>
            <person name="Galperin M.Y."/>
            <person name="Jogler C."/>
        </authorList>
    </citation>
    <scope>NUCLEOTIDE SEQUENCE [LARGE SCALE GENOMIC DNA]</scope>
    <source>
        <strain evidence="2 3">Pla85_3_4</strain>
    </source>
</reference>
<proteinExistence type="predicted"/>
<gene>
    <name evidence="2" type="ORF">Pla8534_30180</name>
</gene>
<evidence type="ECO:0000313" key="2">
    <source>
        <dbReference type="EMBL" id="QDU95204.1"/>
    </source>
</evidence>
<dbReference type="EMBL" id="CP036433">
    <property type="protein sequence ID" value="QDU95204.1"/>
    <property type="molecule type" value="Genomic_DNA"/>
</dbReference>
<keyword evidence="3" id="KW-1185">Reference proteome</keyword>
<dbReference type="AlphaFoldDB" id="A0A518DTP5"/>
<dbReference type="InterPro" id="IPR011041">
    <property type="entry name" value="Quinoprot_gluc/sorb_DH_b-prop"/>
</dbReference>
<protein>
    <recommendedName>
        <fullName evidence="4">Lactonase, 7-bladed beta-propeller</fullName>
    </recommendedName>
</protein>
<feature type="signal peptide" evidence="1">
    <location>
        <begin position="1"/>
        <end position="23"/>
    </location>
</feature>
<dbReference type="SUPFAM" id="SSF50952">
    <property type="entry name" value="Soluble quinoprotein glucose dehydrogenase"/>
    <property type="match status" value="1"/>
</dbReference>
<evidence type="ECO:0000256" key="1">
    <source>
        <dbReference type="SAM" id="SignalP"/>
    </source>
</evidence>
<keyword evidence="1" id="KW-0732">Signal</keyword>
<dbReference type="OrthoDB" id="237405at2"/>
<dbReference type="Proteomes" id="UP000317648">
    <property type="component" value="Chromosome"/>
</dbReference>
<name>A0A518DTP5_9BACT</name>
<accession>A0A518DTP5</accession>